<evidence type="ECO:0000259" key="8">
    <source>
        <dbReference type="Pfam" id="PF00082"/>
    </source>
</evidence>
<organism evidence="10 11">
    <name type="scientific">Aromatoleum buckelii</name>
    <dbReference type="NCBI Taxonomy" id="200254"/>
    <lineage>
        <taxon>Bacteria</taxon>
        <taxon>Pseudomonadati</taxon>
        <taxon>Pseudomonadota</taxon>
        <taxon>Betaproteobacteria</taxon>
        <taxon>Rhodocyclales</taxon>
        <taxon>Rhodocyclaceae</taxon>
        <taxon>Aromatoleum</taxon>
    </lineage>
</organism>
<dbReference type="PRINTS" id="PR00723">
    <property type="entry name" value="SUBTILISIN"/>
</dbReference>
<keyword evidence="2 5" id="KW-0645">Protease</keyword>
<feature type="active site" description="Charge relay system" evidence="5">
    <location>
        <position position="159"/>
    </location>
</feature>
<feature type="domain" description="Fervidolysin-like N-terminal prodomain" evidence="9">
    <location>
        <begin position="40"/>
        <end position="116"/>
    </location>
</feature>
<evidence type="ECO:0000256" key="4">
    <source>
        <dbReference type="ARBA" id="ARBA00022825"/>
    </source>
</evidence>
<evidence type="ECO:0000256" key="7">
    <source>
        <dbReference type="SAM" id="SignalP"/>
    </source>
</evidence>
<evidence type="ECO:0000313" key="11">
    <source>
        <dbReference type="Proteomes" id="UP000601990"/>
    </source>
</evidence>
<protein>
    <submittedName>
        <fullName evidence="10">S8 family serine peptidase</fullName>
    </submittedName>
</protein>
<dbReference type="InterPro" id="IPR023828">
    <property type="entry name" value="Peptidase_S8_Ser-AS"/>
</dbReference>
<accession>A0ABX1N1W6</accession>
<dbReference type="InterPro" id="IPR022398">
    <property type="entry name" value="Peptidase_S8_His-AS"/>
</dbReference>
<evidence type="ECO:0000256" key="1">
    <source>
        <dbReference type="ARBA" id="ARBA00011073"/>
    </source>
</evidence>
<dbReference type="SUPFAM" id="SSF52743">
    <property type="entry name" value="Subtilisin-like"/>
    <property type="match status" value="1"/>
</dbReference>
<dbReference type="Gene3D" id="3.40.50.200">
    <property type="entry name" value="Peptidase S8/S53 domain"/>
    <property type="match status" value="1"/>
</dbReference>
<evidence type="ECO:0000256" key="5">
    <source>
        <dbReference type="PROSITE-ProRule" id="PRU01240"/>
    </source>
</evidence>
<dbReference type="PROSITE" id="PS00136">
    <property type="entry name" value="SUBTILASE_ASP"/>
    <property type="match status" value="1"/>
</dbReference>
<keyword evidence="3 5" id="KW-0378">Hydrolase</keyword>
<dbReference type="InterPro" id="IPR013783">
    <property type="entry name" value="Ig-like_fold"/>
</dbReference>
<keyword evidence="4 5" id="KW-0720">Serine protease</keyword>
<feature type="active site" description="Charge relay system" evidence="5">
    <location>
        <position position="344"/>
    </location>
</feature>
<dbReference type="InterPro" id="IPR050131">
    <property type="entry name" value="Peptidase_S8_subtilisin-like"/>
</dbReference>
<reference evidence="10" key="1">
    <citation type="submission" date="2019-12" db="EMBL/GenBank/DDBJ databases">
        <title>Comparative genomics gives insights into the taxonomy of the Azoarcus-Aromatoleum group and reveals separate origins of nif in the plant-associated Azoarcus and non-plant-associated Aromatoleum sub-groups.</title>
        <authorList>
            <person name="Lafos M."/>
            <person name="Maluk M."/>
            <person name="Batista M."/>
            <person name="Junghare M."/>
            <person name="Carmona M."/>
            <person name="Faoro H."/>
            <person name="Cruz L.M."/>
            <person name="Battistoni F."/>
            <person name="De Souza E."/>
            <person name="Pedrosa F."/>
            <person name="Chen W.-M."/>
            <person name="Poole P.S."/>
            <person name="Dixon R.A."/>
            <person name="James E.K."/>
        </authorList>
    </citation>
    <scope>NUCLEOTIDE SEQUENCE</scope>
    <source>
        <strain evidence="10">U120</strain>
    </source>
</reference>
<dbReference type="EMBL" id="WTVH01000007">
    <property type="protein sequence ID" value="NMF92829.1"/>
    <property type="molecule type" value="Genomic_DNA"/>
</dbReference>
<dbReference type="PIRSF" id="PIRSF037901">
    <property type="entry name" value="Subtilisin_rel_Nmul_A1891"/>
    <property type="match status" value="1"/>
</dbReference>
<comment type="caution">
    <text evidence="10">The sequence shown here is derived from an EMBL/GenBank/DDBJ whole genome shotgun (WGS) entry which is preliminary data.</text>
</comment>
<dbReference type="InterPro" id="IPR023827">
    <property type="entry name" value="Peptidase_S8_Asp-AS"/>
</dbReference>
<dbReference type="Pfam" id="PF17957">
    <property type="entry name" value="Big_7"/>
    <property type="match status" value="2"/>
</dbReference>
<dbReference type="InterPro" id="IPR000209">
    <property type="entry name" value="Peptidase_S8/S53_dom"/>
</dbReference>
<dbReference type="PROSITE" id="PS00137">
    <property type="entry name" value="SUBTILASE_HIS"/>
    <property type="match status" value="1"/>
</dbReference>
<dbReference type="Gene3D" id="2.60.40.10">
    <property type="entry name" value="Immunoglobulins"/>
    <property type="match status" value="2"/>
</dbReference>
<dbReference type="InterPro" id="IPR017315">
    <property type="entry name" value="Pep_S8A_subtilisin_pbac-2"/>
</dbReference>
<dbReference type="PROSITE" id="PS00138">
    <property type="entry name" value="SUBTILASE_SER"/>
    <property type="match status" value="1"/>
</dbReference>
<dbReference type="RefSeq" id="WP_169198119.1">
    <property type="nucleotide sequence ID" value="NZ_WTVH02000010.1"/>
</dbReference>
<evidence type="ECO:0000256" key="6">
    <source>
        <dbReference type="RuleBase" id="RU003355"/>
    </source>
</evidence>
<evidence type="ECO:0000259" key="9">
    <source>
        <dbReference type="Pfam" id="PF22148"/>
    </source>
</evidence>
<evidence type="ECO:0000313" key="10">
    <source>
        <dbReference type="EMBL" id="NMF92829.1"/>
    </source>
</evidence>
<feature type="active site" description="Charge relay system" evidence="5">
    <location>
        <position position="192"/>
    </location>
</feature>
<dbReference type="InterPro" id="IPR054399">
    <property type="entry name" value="Fervidolysin-like_N_prodom"/>
</dbReference>
<dbReference type="Proteomes" id="UP000601990">
    <property type="component" value="Unassembled WGS sequence"/>
</dbReference>
<dbReference type="Pfam" id="PF00082">
    <property type="entry name" value="Peptidase_S8"/>
    <property type="match status" value="1"/>
</dbReference>
<name>A0ABX1N1W6_9RHOO</name>
<dbReference type="InterPro" id="IPR036852">
    <property type="entry name" value="Peptidase_S8/S53_dom_sf"/>
</dbReference>
<dbReference type="PANTHER" id="PTHR43806">
    <property type="entry name" value="PEPTIDASE S8"/>
    <property type="match status" value="1"/>
</dbReference>
<comment type="similarity">
    <text evidence="1 5 6">Belongs to the peptidase S8 family.</text>
</comment>
<feature type="chain" id="PRO_5046128840" evidence="7">
    <location>
        <begin position="40"/>
        <end position="598"/>
    </location>
</feature>
<proteinExistence type="inferred from homology"/>
<keyword evidence="7" id="KW-0732">Signal</keyword>
<evidence type="ECO:0000256" key="3">
    <source>
        <dbReference type="ARBA" id="ARBA00022801"/>
    </source>
</evidence>
<dbReference type="PANTHER" id="PTHR43806:SF11">
    <property type="entry name" value="CEREVISIN-RELATED"/>
    <property type="match status" value="1"/>
</dbReference>
<keyword evidence="11" id="KW-1185">Reference proteome</keyword>
<dbReference type="Pfam" id="PF22148">
    <property type="entry name" value="Fervidolysin_NPro-like"/>
    <property type="match status" value="1"/>
</dbReference>
<gene>
    <name evidence="10" type="ORF">GO608_05750</name>
</gene>
<feature type="domain" description="Peptidase S8/S53" evidence="8">
    <location>
        <begin position="150"/>
        <end position="392"/>
    </location>
</feature>
<dbReference type="PROSITE" id="PS51892">
    <property type="entry name" value="SUBTILASE"/>
    <property type="match status" value="1"/>
</dbReference>
<evidence type="ECO:0000256" key="2">
    <source>
        <dbReference type="ARBA" id="ARBA00022670"/>
    </source>
</evidence>
<sequence>MNDTPRNVRPDRSRRVSPQRRNVSLVLALALAGSGGSMAAYGASDTPAWVPGRILVQPRPGLPEAALEKILKAHGGKSVERIEAIDVHIVQLPPNASEKAVAALLSKNKHLKFAEPDMIVPHDSTNDPYYSKAWHLPKIGAPTAWSTSTGERVTIAILDSGVDGSHPDLARKLLPGWNFYDGNSNTADVSGHGTKVAGTAAAASNNSLGVASVAGGAMILPGRVGSPSGTASYSTMAKGVTWAADNGARVANVSYSGARGSLTVQNAGQYLKSKGGLLVTSAGNSGAEEAVAPSDTLIAVSGTTSRDVKASWSSYGGYVDVAAPGASIYTTVNGGGYGSVSGTSFASPAAAGVVALMMAANPSLSPDDIAGHLFKTAVDLGTAGFDKYYGHGRINAAAAVQAAVAAVAKDTAAPTVNIVSPSGGATVQDLVTVDVAASDNVAVSHVELLANGAKFASTASAPYGFSWDSTTVADGGVTLTARAYDAAGNYASRAINVTVANTATSDTADTVAPAATISNPGDGSKVSGNITVQAHASDNVGVSSMRLYIDGALVSTVTGNSLSYRWNTRKIAAGPHAVVVDALDAAGNTDRKTVSVSR</sequence>
<dbReference type="InterPro" id="IPR015500">
    <property type="entry name" value="Peptidase_S8_subtilisin-rel"/>
</dbReference>
<feature type="signal peptide" evidence="7">
    <location>
        <begin position="1"/>
        <end position="39"/>
    </location>
</feature>